<feature type="transmembrane region" description="Helical" evidence="2">
    <location>
        <begin position="6"/>
        <end position="24"/>
    </location>
</feature>
<name>A0ABZ2CFW1_9BACI</name>
<dbReference type="EMBL" id="CP137640">
    <property type="protein sequence ID" value="WVX82676.1"/>
    <property type="molecule type" value="Genomic_DNA"/>
</dbReference>
<keyword evidence="2" id="KW-0812">Transmembrane</keyword>
<feature type="compositionally biased region" description="Basic and acidic residues" evidence="1">
    <location>
        <begin position="74"/>
        <end position="96"/>
    </location>
</feature>
<proteinExistence type="predicted"/>
<evidence type="ECO:0000313" key="4">
    <source>
        <dbReference type="Proteomes" id="UP001357223"/>
    </source>
</evidence>
<evidence type="ECO:0000256" key="2">
    <source>
        <dbReference type="SAM" id="Phobius"/>
    </source>
</evidence>
<keyword evidence="2" id="KW-0472">Membrane</keyword>
<feature type="compositionally biased region" description="Basic and acidic residues" evidence="1">
    <location>
        <begin position="52"/>
        <end position="66"/>
    </location>
</feature>
<protein>
    <submittedName>
        <fullName evidence="3">Uncharacterized protein</fullName>
    </submittedName>
</protein>
<reference evidence="3 4" key="1">
    <citation type="submission" date="2023-10" db="EMBL/GenBank/DDBJ databases">
        <title>Niallia locisalis sp.nov. isolated from a salt pond sample.</title>
        <authorList>
            <person name="Li X.-J."/>
            <person name="Dong L."/>
        </authorList>
    </citation>
    <scope>NUCLEOTIDE SEQUENCE [LARGE SCALE GENOMIC DNA]</scope>
    <source>
        <strain evidence="3 4">DSM 29761</strain>
    </source>
</reference>
<accession>A0ABZ2CFW1</accession>
<feature type="region of interest" description="Disordered" evidence="1">
    <location>
        <begin position="29"/>
        <end position="99"/>
    </location>
</feature>
<dbReference type="Proteomes" id="UP001357223">
    <property type="component" value="Chromosome"/>
</dbReference>
<dbReference type="RefSeq" id="WP_338451572.1">
    <property type="nucleotide sequence ID" value="NZ_CP137640.1"/>
</dbReference>
<organism evidence="3 4">
    <name type="scientific">Niallia oryzisoli</name>
    <dbReference type="NCBI Taxonomy" id="1737571"/>
    <lineage>
        <taxon>Bacteria</taxon>
        <taxon>Bacillati</taxon>
        <taxon>Bacillota</taxon>
        <taxon>Bacilli</taxon>
        <taxon>Bacillales</taxon>
        <taxon>Bacillaceae</taxon>
        <taxon>Niallia</taxon>
    </lineage>
</organism>
<keyword evidence="4" id="KW-1185">Reference proteome</keyword>
<evidence type="ECO:0000313" key="3">
    <source>
        <dbReference type="EMBL" id="WVX82676.1"/>
    </source>
</evidence>
<gene>
    <name evidence="3" type="ORF">R4Z09_06745</name>
</gene>
<sequence>MEILFDNPFIVIILIAVIFSLFKNKKKAAQDQKRNMGYPTAKKPVRSSSPFDEMKDIFKEVTRTLSEESQTPMKKNEEMHREKNENEAHPLKDTFKQKNVVTENNKGITTGTPHVPAPQSISMEKKENGMKIDESTLVDAVVWAEILGPPRAKNPYQKRKPGS</sequence>
<keyword evidence="2" id="KW-1133">Transmembrane helix</keyword>
<evidence type="ECO:0000256" key="1">
    <source>
        <dbReference type="SAM" id="MobiDB-lite"/>
    </source>
</evidence>